<comment type="similarity">
    <text evidence="3 8">Belongs to the transthyretin family. 5-hydroxyisourate hydrolase subfamily.</text>
</comment>
<organism evidence="10 11">
    <name type="scientific">Antrihabitans stalagmiti</name>
    <dbReference type="NCBI Taxonomy" id="2799499"/>
    <lineage>
        <taxon>Bacteria</taxon>
        <taxon>Bacillati</taxon>
        <taxon>Actinomycetota</taxon>
        <taxon>Actinomycetes</taxon>
        <taxon>Mycobacteriales</taxon>
        <taxon>Nocardiaceae</taxon>
        <taxon>Antrihabitans</taxon>
    </lineage>
</organism>
<keyword evidence="11" id="KW-1185">Reference proteome</keyword>
<evidence type="ECO:0000256" key="2">
    <source>
        <dbReference type="ARBA" id="ARBA00002704"/>
    </source>
</evidence>
<dbReference type="EMBL" id="JAEMNV010000001">
    <property type="protein sequence ID" value="MBJ8338010.1"/>
    <property type="molecule type" value="Genomic_DNA"/>
</dbReference>
<evidence type="ECO:0000256" key="5">
    <source>
        <dbReference type="ARBA" id="ARBA00022631"/>
    </source>
</evidence>
<comment type="function">
    <text evidence="2">Catalyzes the hydrolysis of 5-hydroxyisourate (HIU) to 2-oxo-4-hydroxy-4-carboxy-5-ureidoimidazoline (OHCU).</text>
</comment>
<protein>
    <recommendedName>
        <fullName evidence="8">5-hydroxyisourate hydrolase</fullName>
        <shortName evidence="8">HIU hydrolase</shortName>
        <shortName evidence="8">HIUHase</shortName>
        <ecNumber evidence="8">3.5.2.17</ecNumber>
    </recommendedName>
</protein>
<dbReference type="SUPFAM" id="SSF49472">
    <property type="entry name" value="Transthyretin (synonym: prealbumin)"/>
    <property type="match status" value="1"/>
</dbReference>
<dbReference type="GO" id="GO:0006144">
    <property type="term" value="P:purine nucleobase metabolic process"/>
    <property type="evidence" value="ECO:0007669"/>
    <property type="project" value="UniProtKB-KW"/>
</dbReference>
<gene>
    <name evidence="10" type="primary">uraH</name>
    <name evidence="10" type="ORF">JGU71_03835</name>
</gene>
<evidence type="ECO:0000256" key="1">
    <source>
        <dbReference type="ARBA" id="ARBA00001043"/>
    </source>
</evidence>
<feature type="binding site" evidence="7">
    <location>
        <position position="43"/>
    </location>
    <ligand>
        <name>substrate</name>
    </ligand>
</feature>
<dbReference type="PRINTS" id="PR00189">
    <property type="entry name" value="TRNSTHYRETIN"/>
</dbReference>
<dbReference type="InterPro" id="IPR014306">
    <property type="entry name" value="Hydroxyisourate_hydrolase"/>
</dbReference>
<proteinExistence type="inferred from homology"/>
<evidence type="ECO:0000313" key="11">
    <source>
        <dbReference type="Proteomes" id="UP000655868"/>
    </source>
</evidence>
<dbReference type="CDD" id="cd05822">
    <property type="entry name" value="TLP_HIUase"/>
    <property type="match status" value="1"/>
</dbReference>
<reference evidence="10" key="1">
    <citation type="submission" date="2020-12" db="EMBL/GenBank/DDBJ databases">
        <title>Antrihabitans popcorni sp. nov. and Antrihabitans auranticaus sp. nov., isolated from a larva cave.</title>
        <authorList>
            <person name="Lee S.D."/>
            <person name="Kim I.S."/>
        </authorList>
    </citation>
    <scope>NUCLEOTIDE SEQUENCE</scope>
    <source>
        <strain evidence="10">YC3-6</strain>
    </source>
</reference>
<evidence type="ECO:0000256" key="7">
    <source>
        <dbReference type="PIRSR" id="PIRSR600895-51"/>
    </source>
</evidence>
<comment type="catalytic activity">
    <reaction evidence="1 8">
        <text>5-hydroxyisourate + H2O = 5-hydroxy-2-oxo-4-ureido-2,5-dihydro-1H-imidazole-5-carboxylate + H(+)</text>
        <dbReference type="Rhea" id="RHEA:23736"/>
        <dbReference type="ChEBI" id="CHEBI:15377"/>
        <dbReference type="ChEBI" id="CHEBI:15378"/>
        <dbReference type="ChEBI" id="CHEBI:18072"/>
        <dbReference type="ChEBI" id="CHEBI:58639"/>
        <dbReference type="EC" id="3.5.2.17"/>
    </reaction>
</comment>
<dbReference type="Gene3D" id="2.60.40.180">
    <property type="entry name" value="Transthyretin/hydroxyisourate hydrolase domain"/>
    <property type="match status" value="1"/>
</dbReference>
<dbReference type="PANTHER" id="PTHR10395">
    <property type="entry name" value="URICASE AND TRANSTHYRETIN-RELATED"/>
    <property type="match status" value="1"/>
</dbReference>
<evidence type="ECO:0000256" key="3">
    <source>
        <dbReference type="ARBA" id="ARBA00009850"/>
    </source>
</evidence>
<feature type="binding site" evidence="7">
    <location>
        <position position="8"/>
    </location>
    <ligand>
        <name>substrate</name>
    </ligand>
</feature>
<dbReference type="InterPro" id="IPR000895">
    <property type="entry name" value="Transthyretin/HIU_hydrolase"/>
</dbReference>
<dbReference type="GO" id="GO:0033971">
    <property type="term" value="F:hydroxyisourate hydrolase activity"/>
    <property type="evidence" value="ECO:0007669"/>
    <property type="project" value="UniProtKB-EC"/>
</dbReference>
<dbReference type="EC" id="3.5.2.17" evidence="8"/>
<dbReference type="RefSeq" id="WP_199702270.1">
    <property type="nucleotide sequence ID" value="NZ_JAEMNV010000001.1"/>
</dbReference>
<evidence type="ECO:0000259" key="9">
    <source>
        <dbReference type="SMART" id="SM00095"/>
    </source>
</evidence>
<dbReference type="Pfam" id="PF00576">
    <property type="entry name" value="Transthyretin"/>
    <property type="match status" value="1"/>
</dbReference>
<keyword evidence="6 8" id="KW-0378">Hydrolase</keyword>
<dbReference type="InterPro" id="IPR023418">
    <property type="entry name" value="Thyroxine_BS"/>
</dbReference>
<dbReference type="Proteomes" id="UP000655868">
    <property type="component" value="Unassembled WGS sequence"/>
</dbReference>
<evidence type="ECO:0000256" key="4">
    <source>
        <dbReference type="ARBA" id="ARBA00011881"/>
    </source>
</evidence>
<evidence type="ECO:0000256" key="6">
    <source>
        <dbReference type="ARBA" id="ARBA00022801"/>
    </source>
</evidence>
<name>A0A934U133_9NOCA</name>
<feature type="binding site" evidence="7">
    <location>
        <position position="105"/>
    </location>
    <ligand>
        <name>substrate</name>
    </ligand>
</feature>
<dbReference type="SMART" id="SM00095">
    <property type="entry name" value="TR_THY"/>
    <property type="match status" value="1"/>
</dbReference>
<evidence type="ECO:0000256" key="8">
    <source>
        <dbReference type="RuleBase" id="RU361270"/>
    </source>
</evidence>
<dbReference type="PANTHER" id="PTHR10395:SF7">
    <property type="entry name" value="5-HYDROXYISOURATE HYDROLASE"/>
    <property type="match status" value="1"/>
</dbReference>
<dbReference type="InterPro" id="IPR023416">
    <property type="entry name" value="Transthyretin/HIU_hydrolase_d"/>
</dbReference>
<comment type="caution">
    <text evidence="10">The sequence shown here is derived from an EMBL/GenBank/DDBJ whole genome shotgun (WGS) entry which is preliminary data.</text>
</comment>
<evidence type="ECO:0000313" key="10">
    <source>
        <dbReference type="EMBL" id="MBJ8338010.1"/>
    </source>
</evidence>
<dbReference type="InterPro" id="IPR036817">
    <property type="entry name" value="Transthyretin/HIU_hydrolase_sf"/>
</dbReference>
<sequence length="108" mass="11665">MRGTLSTHVLDAATGSPAAGVPVVLQARDGSQLASAQTDSDGRIVELYARLEVGTYRLNFDTGRYFASIGTQGFYPEISITFDVIDADRHHHVPVLLSPYAYSTYLGS</sequence>
<dbReference type="NCBIfam" id="TIGR02962">
    <property type="entry name" value="hdxy_isourate"/>
    <property type="match status" value="1"/>
</dbReference>
<dbReference type="AlphaFoldDB" id="A0A934U133"/>
<feature type="domain" description="Transthyretin/hydroxyisourate hydrolase" evidence="9">
    <location>
        <begin position="1"/>
        <end position="104"/>
    </location>
</feature>
<dbReference type="PROSITE" id="PS00768">
    <property type="entry name" value="TRANSTHYRETIN_1"/>
    <property type="match status" value="1"/>
</dbReference>
<comment type="subunit">
    <text evidence="4 8">Homotetramer.</text>
</comment>
<accession>A0A934U133</accession>
<keyword evidence="5 8" id="KW-0659">Purine metabolism</keyword>